<evidence type="ECO:0000313" key="11">
    <source>
        <dbReference type="Proteomes" id="UP001596317"/>
    </source>
</evidence>
<reference evidence="11" key="1">
    <citation type="journal article" date="2019" name="Int. J. Syst. Evol. Microbiol.">
        <title>The Global Catalogue of Microorganisms (GCM) 10K type strain sequencing project: providing services to taxonomists for standard genome sequencing and annotation.</title>
        <authorList>
            <consortium name="The Broad Institute Genomics Platform"/>
            <consortium name="The Broad Institute Genome Sequencing Center for Infectious Disease"/>
            <person name="Wu L."/>
            <person name="Ma J."/>
        </authorList>
    </citation>
    <scope>NUCLEOTIDE SEQUENCE [LARGE SCALE GENOMIC DNA]</scope>
    <source>
        <strain evidence="11">CCUG 63830</strain>
    </source>
</reference>
<dbReference type="SUPFAM" id="SSF53448">
    <property type="entry name" value="Nucleotide-diphospho-sugar transferases"/>
    <property type="match status" value="1"/>
</dbReference>
<keyword evidence="5" id="KW-0460">Magnesium</keyword>
<dbReference type="GO" id="GO:0016779">
    <property type="term" value="F:nucleotidyltransferase activity"/>
    <property type="evidence" value="ECO:0007669"/>
    <property type="project" value="UniProtKB-KW"/>
</dbReference>
<keyword evidence="7" id="KW-0501">Molybdenum cofactor biosynthesis</keyword>
<feature type="region of interest" description="Disordered" evidence="8">
    <location>
        <begin position="166"/>
        <end position="194"/>
    </location>
</feature>
<evidence type="ECO:0000256" key="8">
    <source>
        <dbReference type="SAM" id="MobiDB-lite"/>
    </source>
</evidence>
<evidence type="ECO:0000256" key="4">
    <source>
        <dbReference type="ARBA" id="ARBA00022741"/>
    </source>
</evidence>
<evidence type="ECO:0000256" key="2">
    <source>
        <dbReference type="ARBA" id="ARBA00022679"/>
    </source>
</evidence>
<proteinExistence type="predicted"/>
<dbReference type="CDD" id="cd02503">
    <property type="entry name" value="MobA"/>
    <property type="match status" value="1"/>
</dbReference>
<dbReference type="PANTHER" id="PTHR19136">
    <property type="entry name" value="MOLYBDENUM COFACTOR GUANYLYLTRANSFERASE"/>
    <property type="match status" value="1"/>
</dbReference>
<keyword evidence="10" id="KW-0548">Nucleotidyltransferase</keyword>
<dbReference type="EMBL" id="JBHSWB010000001">
    <property type="protein sequence ID" value="MFC6661824.1"/>
    <property type="molecule type" value="Genomic_DNA"/>
</dbReference>
<evidence type="ECO:0000256" key="1">
    <source>
        <dbReference type="ARBA" id="ARBA00022490"/>
    </source>
</evidence>
<keyword evidence="1" id="KW-0963">Cytoplasm</keyword>
<dbReference type="RefSeq" id="WP_380057515.1">
    <property type="nucleotide sequence ID" value="NZ_JBHSWB010000001.1"/>
</dbReference>
<dbReference type="PANTHER" id="PTHR19136:SF81">
    <property type="entry name" value="MOLYBDENUM COFACTOR GUANYLYLTRANSFERASE"/>
    <property type="match status" value="1"/>
</dbReference>
<name>A0ABW1ZLN4_9DEIO</name>
<dbReference type="InterPro" id="IPR013482">
    <property type="entry name" value="Molybde_CF_guanTrfase"/>
</dbReference>
<keyword evidence="11" id="KW-1185">Reference proteome</keyword>
<evidence type="ECO:0000313" key="10">
    <source>
        <dbReference type="EMBL" id="MFC6661824.1"/>
    </source>
</evidence>
<comment type="caution">
    <text evidence="10">The sequence shown here is derived from an EMBL/GenBank/DDBJ whole genome shotgun (WGS) entry which is preliminary data.</text>
</comment>
<dbReference type="InterPro" id="IPR025877">
    <property type="entry name" value="MobA-like_NTP_Trfase"/>
</dbReference>
<accession>A0ABW1ZLN4</accession>
<evidence type="ECO:0000256" key="5">
    <source>
        <dbReference type="ARBA" id="ARBA00022842"/>
    </source>
</evidence>
<keyword evidence="4" id="KW-0547">Nucleotide-binding</keyword>
<organism evidence="10 11">
    <name type="scientific">Deinococcus multiflagellatus</name>
    <dbReference type="NCBI Taxonomy" id="1656887"/>
    <lineage>
        <taxon>Bacteria</taxon>
        <taxon>Thermotogati</taxon>
        <taxon>Deinococcota</taxon>
        <taxon>Deinococci</taxon>
        <taxon>Deinococcales</taxon>
        <taxon>Deinococcaceae</taxon>
        <taxon>Deinococcus</taxon>
    </lineage>
</organism>
<dbReference type="InterPro" id="IPR029044">
    <property type="entry name" value="Nucleotide-diphossugar_trans"/>
</dbReference>
<protein>
    <submittedName>
        <fullName evidence="10">Molybdenum cofactor guanylyltransferase</fullName>
    </submittedName>
</protein>
<evidence type="ECO:0000259" key="9">
    <source>
        <dbReference type="Pfam" id="PF12804"/>
    </source>
</evidence>
<feature type="domain" description="MobA-like NTP transferase" evidence="9">
    <location>
        <begin position="8"/>
        <end position="153"/>
    </location>
</feature>
<evidence type="ECO:0000256" key="3">
    <source>
        <dbReference type="ARBA" id="ARBA00022723"/>
    </source>
</evidence>
<dbReference type="Proteomes" id="UP001596317">
    <property type="component" value="Unassembled WGS sequence"/>
</dbReference>
<keyword evidence="6" id="KW-0342">GTP-binding</keyword>
<keyword evidence="2" id="KW-0808">Transferase</keyword>
<evidence type="ECO:0000256" key="6">
    <source>
        <dbReference type="ARBA" id="ARBA00023134"/>
    </source>
</evidence>
<dbReference type="Pfam" id="PF12804">
    <property type="entry name" value="NTP_transf_3"/>
    <property type="match status" value="1"/>
</dbReference>
<dbReference type="Gene3D" id="3.90.550.10">
    <property type="entry name" value="Spore Coat Polysaccharide Biosynthesis Protein SpsA, Chain A"/>
    <property type="match status" value="1"/>
</dbReference>
<keyword evidence="3" id="KW-0479">Metal-binding</keyword>
<gene>
    <name evidence="10" type="ORF">ACFP90_16915</name>
</gene>
<evidence type="ECO:0000256" key="7">
    <source>
        <dbReference type="ARBA" id="ARBA00023150"/>
    </source>
</evidence>
<sequence>MDGIRMTGAVTAGGRSSRFGSDKALAQVDGHTLLERVCASLRGCSTRLIVAPPERYGVPGWAVVPDTRPGQGPLAGLEAALGAAPPGWVAFAGVDLPDLTAAYWQALCAARTPDALSVQALDPEGRPQPLAALYHTALKPRITALLNSGERRLRLAALPEHTVLVPGLPPAERQHPDRSAAIKKPPLGRLCQRR</sequence>